<proteinExistence type="predicted"/>
<feature type="domain" description="Helix-turn-helix" evidence="1">
    <location>
        <begin position="63"/>
        <end position="111"/>
    </location>
</feature>
<evidence type="ECO:0000259" key="1">
    <source>
        <dbReference type="Pfam" id="PF12728"/>
    </source>
</evidence>
<protein>
    <submittedName>
        <fullName evidence="2">Helix-turn-helix domain-containing protein</fullName>
    </submittedName>
</protein>
<dbReference type="RefSeq" id="WP_278157554.1">
    <property type="nucleotide sequence ID" value="NZ_CP121252.1"/>
</dbReference>
<evidence type="ECO:0000313" key="2">
    <source>
        <dbReference type="EMBL" id="WFP16414.1"/>
    </source>
</evidence>
<keyword evidence="3" id="KW-1185">Reference proteome</keyword>
<dbReference type="EMBL" id="CP121252">
    <property type="protein sequence ID" value="WFP16414.1"/>
    <property type="molecule type" value="Genomic_DNA"/>
</dbReference>
<evidence type="ECO:0000313" key="3">
    <source>
        <dbReference type="Proteomes" id="UP001219037"/>
    </source>
</evidence>
<accession>A0ABY8H5L7</accession>
<dbReference type="InterPro" id="IPR009061">
    <property type="entry name" value="DNA-bd_dom_put_sf"/>
</dbReference>
<dbReference type="InterPro" id="IPR041657">
    <property type="entry name" value="HTH_17"/>
</dbReference>
<gene>
    <name evidence="2" type="ORF">P8192_13705</name>
</gene>
<dbReference type="InterPro" id="IPR010093">
    <property type="entry name" value="SinI_DNA-bd"/>
</dbReference>
<name>A0ABY8H5L7_9MICC</name>
<reference evidence="2 3" key="1">
    <citation type="submission" date="2023-04" db="EMBL/GenBank/DDBJ databases">
        <title>Funneling lignin-derived compounds into biodiesel using alkali-halophilic Citricoccus sp. P2.</title>
        <authorList>
            <person name="Luo C.-B."/>
        </authorList>
    </citation>
    <scope>NUCLEOTIDE SEQUENCE [LARGE SCALE GENOMIC DNA]</scope>
    <source>
        <strain evidence="2 3">P2</strain>
    </source>
</reference>
<dbReference type="Proteomes" id="UP001219037">
    <property type="component" value="Chromosome"/>
</dbReference>
<dbReference type="SUPFAM" id="SSF46955">
    <property type="entry name" value="Putative DNA-binding domain"/>
    <property type="match status" value="1"/>
</dbReference>
<sequence length="139" mass="15597">MAAPTVSPRDNARQAADLVKSAHSLVIDGHDIQLSDELRHGLRELLRHIAAGDEVEVVARREYLSTQQAAEILQISRPTLVKMLDDGLIRFERPGTHRRIPQSALEEYLAKEVDARKEALRDLADTFDPNVPDQIVSTR</sequence>
<organism evidence="2 3">
    <name type="scientific">Citricoccus muralis</name>
    <dbReference type="NCBI Taxonomy" id="169134"/>
    <lineage>
        <taxon>Bacteria</taxon>
        <taxon>Bacillati</taxon>
        <taxon>Actinomycetota</taxon>
        <taxon>Actinomycetes</taxon>
        <taxon>Micrococcales</taxon>
        <taxon>Micrococcaceae</taxon>
        <taxon>Citricoccus</taxon>
    </lineage>
</organism>
<dbReference type="NCBIfam" id="TIGR01764">
    <property type="entry name" value="excise"/>
    <property type="match status" value="1"/>
</dbReference>
<dbReference type="Pfam" id="PF12728">
    <property type="entry name" value="HTH_17"/>
    <property type="match status" value="1"/>
</dbReference>